<dbReference type="Proteomes" id="UP001460270">
    <property type="component" value="Unassembled WGS sequence"/>
</dbReference>
<protein>
    <recommendedName>
        <fullName evidence="3">F-box/LRR-repeat protein 16</fullName>
    </recommendedName>
</protein>
<accession>A0AAW0Q2L6</accession>
<sequence length="356" mass="39330">MDIEFLGVLCDIEVLGVLMDIEVLEVLMDIEVLGVLLDIEVLEVLYGHRGFEQTVYCRGCSVVEYRQSCVDHVQSSELKSTCVTRNGLVKLPPSQPNGLGSASITKGTPAAKNRLCQSSSVPTILPPPSTSLHYHHHHHLDTTSSLLTNELDSGKPLGLKPSLRALTPLNLPKPVLLERQLVLDEKLLNRLLWYFTTAEKCVLAQVCKTWRKVLYQPKFWEGVTPILHAKELYVLLPNGEKEFGFQAFCLVGVSDLDICEFIDNYPLSKKGVRSLSLKRSTITDAGLEVMLEQMQGLMHLELSGCNDFTEAGLWSSLNARLTSLSVSDCINVADDAIAAISQLLPNLSELSLQATM</sequence>
<evidence type="ECO:0000313" key="2">
    <source>
        <dbReference type="Proteomes" id="UP001460270"/>
    </source>
</evidence>
<dbReference type="InterPro" id="IPR032675">
    <property type="entry name" value="LRR_dom_sf"/>
</dbReference>
<dbReference type="SUPFAM" id="SSF52047">
    <property type="entry name" value="RNI-like"/>
    <property type="match status" value="1"/>
</dbReference>
<dbReference type="AlphaFoldDB" id="A0AAW0Q2L6"/>
<dbReference type="CDD" id="cd22127">
    <property type="entry name" value="F-box_FBXL16"/>
    <property type="match status" value="1"/>
</dbReference>
<dbReference type="Gene3D" id="3.80.10.10">
    <property type="entry name" value="Ribonuclease Inhibitor"/>
    <property type="match status" value="1"/>
</dbReference>
<dbReference type="EMBL" id="JBBPFD010000002">
    <property type="protein sequence ID" value="KAK7938457.1"/>
    <property type="molecule type" value="Genomic_DNA"/>
</dbReference>
<evidence type="ECO:0000313" key="1">
    <source>
        <dbReference type="EMBL" id="KAK7938457.1"/>
    </source>
</evidence>
<dbReference type="InterPro" id="IPR036047">
    <property type="entry name" value="F-box-like_dom_sf"/>
</dbReference>
<dbReference type="FunFam" id="3.80.10.10:FF:000262">
    <property type="entry name" value="F-box/LRR-repeat protein 16"/>
    <property type="match status" value="1"/>
</dbReference>
<evidence type="ECO:0008006" key="3">
    <source>
        <dbReference type="Google" id="ProtNLM"/>
    </source>
</evidence>
<name>A0AAW0Q2L6_9GOBI</name>
<reference evidence="2" key="1">
    <citation type="submission" date="2024-04" db="EMBL/GenBank/DDBJ databases">
        <title>Salinicola lusitanus LLJ914,a marine bacterium isolated from the Okinawa Trough.</title>
        <authorList>
            <person name="Li J."/>
        </authorList>
    </citation>
    <scope>NUCLEOTIDE SEQUENCE [LARGE SCALE GENOMIC DNA]</scope>
</reference>
<dbReference type="SUPFAM" id="SSF81383">
    <property type="entry name" value="F-box domain"/>
    <property type="match status" value="1"/>
</dbReference>
<comment type="caution">
    <text evidence="1">The sequence shown here is derived from an EMBL/GenBank/DDBJ whole genome shotgun (WGS) entry which is preliminary data.</text>
</comment>
<gene>
    <name evidence="1" type="ORF">WMY93_001783</name>
</gene>
<proteinExistence type="predicted"/>
<organism evidence="1 2">
    <name type="scientific">Mugilogobius chulae</name>
    <name type="common">yellowstripe goby</name>
    <dbReference type="NCBI Taxonomy" id="88201"/>
    <lineage>
        <taxon>Eukaryota</taxon>
        <taxon>Metazoa</taxon>
        <taxon>Chordata</taxon>
        <taxon>Craniata</taxon>
        <taxon>Vertebrata</taxon>
        <taxon>Euteleostomi</taxon>
        <taxon>Actinopterygii</taxon>
        <taxon>Neopterygii</taxon>
        <taxon>Teleostei</taxon>
        <taxon>Neoteleostei</taxon>
        <taxon>Acanthomorphata</taxon>
        <taxon>Gobiaria</taxon>
        <taxon>Gobiiformes</taxon>
        <taxon>Gobioidei</taxon>
        <taxon>Gobiidae</taxon>
        <taxon>Gobionellinae</taxon>
        <taxon>Mugilogobius</taxon>
    </lineage>
</organism>
<keyword evidence="2" id="KW-1185">Reference proteome</keyword>